<organism evidence="4 6">
    <name type="scientific">Treponema socranskii subsp. socranskii VPI DR56BR1116 = ATCC 35536</name>
    <dbReference type="NCBI Taxonomy" id="1125725"/>
    <lineage>
        <taxon>Bacteria</taxon>
        <taxon>Pseudomonadati</taxon>
        <taxon>Spirochaetota</taxon>
        <taxon>Spirochaetia</taxon>
        <taxon>Spirochaetales</taxon>
        <taxon>Treponemataceae</taxon>
        <taxon>Treponema</taxon>
    </lineage>
</organism>
<dbReference type="Proteomes" id="UP000016412">
    <property type="component" value="Unassembled WGS sequence"/>
</dbReference>
<feature type="chain" id="PRO_5004612745" evidence="2">
    <location>
        <begin position="36"/>
        <end position="177"/>
    </location>
</feature>
<dbReference type="PATRIC" id="fig|1125725.3.peg.2544"/>
<dbReference type="PROSITE" id="PS00194">
    <property type="entry name" value="THIOREDOXIN_1"/>
    <property type="match status" value="1"/>
</dbReference>
<dbReference type="PROSITE" id="PS51352">
    <property type="entry name" value="THIOREDOXIN_2"/>
    <property type="match status" value="1"/>
</dbReference>
<evidence type="ECO:0000256" key="2">
    <source>
        <dbReference type="SAM" id="SignalP"/>
    </source>
</evidence>
<dbReference type="Gene3D" id="3.40.30.10">
    <property type="entry name" value="Glutaredoxin"/>
    <property type="match status" value="1"/>
</dbReference>
<feature type="signal peptide" evidence="2">
    <location>
        <begin position="1"/>
        <end position="35"/>
    </location>
</feature>
<sequence>MLFRSIFVIFSYMKHLKSFLIASVIAIAAASPIFAQSVKEGKTAPDFSLTLSTGQQVKLSDYKGKAVLLHFWATWCGPCRVELPEMNAFASKLDSSSRIAFLAVCISDTEKSQSAFMKKNNYTFPGGLDKDGSIAGSYFIQGIPTSILISPDGKIEKIRVGAMSPAELQRFVEKYAN</sequence>
<accession>U1GS31</accession>
<evidence type="ECO:0000313" key="7">
    <source>
        <dbReference type="Proteomes" id="UP000016646"/>
    </source>
</evidence>
<dbReference type="CDD" id="cd02966">
    <property type="entry name" value="TlpA_like_family"/>
    <property type="match status" value="1"/>
</dbReference>
<gene>
    <name evidence="5" type="ORF">HMPREF0860_0902</name>
    <name evidence="4" type="ORF">HMPREF1325_1409</name>
</gene>
<dbReference type="InterPro" id="IPR017937">
    <property type="entry name" value="Thioredoxin_CS"/>
</dbReference>
<dbReference type="InterPro" id="IPR000866">
    <property type="entry name" value="AhpC/TSA"/>
</dbReference>
<dbReference type="PANTHER" id="PTHR42852:SF13">
    <property type="entry name" value="PROTEIN DIPZ"/>
    <property type="match status" value="1"/>
</dbReference>
<dbReference type="EMBL" id="AVQI01000060">
    <property type="protein sequence ID" value="ERK01222.1"/>
    <property type="molecule type" value="Genomic_DNA"/>
</dbReference>
<dbReference type="eggNOG" id="COG0526">
    <property type="taxonomic scope" value="Bacteria"/>
</dbReference>
<dbReference type="SUPFAM" id="SSF52833">
    <property type="entry name" value="Thioredoxin-like"/>
    <property type="match status" value="1"/>
</dbReference>
<dbReference type="Pfam" id="PF00578">
    <property type="entry name" value="AhpC-TSA"/>
    <property type="match status" value="1"/>
</dbReference>
<dbReference type="GO" id="GO:0016209">
    <property type="term" value="F:antioxidant activity"/>
    <property type="evidence" value="ECO:0007669"/>
    <property type="project" value="InterPro"/>
</dbReference>
<keyword evidence="7" id="KW-1185">Reference proteome</keyword>
<keyword evidence="2" id="KW-0732">Signal</keyword>
<dbReference type="InterPro" id="IPR036249">
    <property type="entry name" value="Thioredoxin-like_sf"/>
</dbReference>
<evidence type="ECO:0000313" key="4">
    <source>
        <dbReference type="EMBL" id="ERF59469.1"/>
    </source>
</evidence>
<dbReference type="PANTHER" id="PTHR42852">
    <property type="entry name" value="THIOL:DISULFIDE INTERCHANGE PROTEIN DSBE"/>
    <property type="match status" value="1"/>
</dbReference>
<feature type="domain" description="Thioredoxin" evidence="3">
    <location>
        <begin position="38"/>
        <end position="177"/>
    </location>
</feature>
<name>U1GS31_TRESO</name>
<comment type="caution">
    <text evidence="4">The sequence shown here is derived from an EMBL/GenBank/DDBJ whole genome shotgun (WGS) entry which is preliminary data.</text>
</comment>
<dbReference type="AlphaFoldDB" id="U1GS31"/>
<dbReference type="EMBL" id="AUZJ01000069">
    <property type="protein sequence ID" value="ERF59469.1"/>
    <property type="molecule type" value="Genomic_DNA"/>
</dbReference>
<dbReference type="InterPro" id="IPR013766">
    <property type="entry name" value="Thioredoxin_domain"/>
</dbReference>
<protein>
    <submittedName>
        <fullName evidence="4 5">Thiol-disulfide oxidoreductase ResA</fullName>
    </submittedName>
</protein>
<dbReference type="GO" id="GO:0016491">
    <property type="term" value="F:oxidoreductase activity"/>
    <property type="evidence" value="ECO:0007669"/>
    <property type="project" value="InterPro"/>
</dbReference>
<proteinExistence type="predicted"/>
<dbReference type="STRING" id="1125725.HMPREF1325_1409"/>
<evidence type="ECO:0000313" key="5">
    <source>
        <dbReference type="EMBL" id="ERK01222.1"/>
    </source>
</evidence>
<evidence type="ECO:0000259" key="3">
    <source>
        <dbReference type="PROSITE" id="PS51352"/>
    </source>
</evidence>
<reference evidence="6 7" key="1">
    <citation type="submission" date="2013-08" db="EMBL/GenBank/DDBJ databases">
        <authorList>
            <person name="Durkin A.S."/>
            <person name="Haft D.R."/>
            <person name="McCorrison J."/>
            <person name="Torralba M."/>
            <person name="Gillis M."/>
            <person name="Haft D.H."/>
            <person name="Methe B."/>
            <person name="Sutton G."/>
            <person name="Nelson K.E."/>
        </authorList>
    </citation>
    <scope>NUCLEOTIDE SEQUENCE [LARGE SCALE GENOMIC DNA]</scope>
    <source>
        <strain evidence="5 7">ATCC 35536</strain>
        <strain evidence="4 6">VPI DR56BR1116</strain>
    </source>
</reference>
<evidence type="ECO:0000256" key="1">
    <source>
        <dbReference type="ARBA" id="ARBA00023284"/>
    </source>
</evidence>
<dbReference type="InterPro" id="IPR050553">
    <property type="entry name" value="Thioredoxin_ResA/DsbE_sf"/>
</dbReference>
<evidence type="ECO:0000313" key="6">
    <source>
        <dbReference type="Proteomes" id="UP000016412"/>
    </source>
</evidence>
<dbReference type="Proteomes" id="UP000016646">
    <property type="component" value="Unassembled WGS sequence"/>
</dbReference>
<keyword evidence="1" id="KW-0676">Redox-active center</keyword>